<dbReference type="InterPro" id="IPR011009">
    <property type="entry name" value="Kinase-like_dom_sf"/>
</dbReference>
<organism evidence="2 3">
    <name type="scientific">Toxocara canis</name>
    <name type="common">Canine roundworm</name>
    <dbReference type="NCBI Taxonomy" id="6265"/>
    <lineage>
        <taxon>Eukaryota</taxon>
        <taxon>Metazoa</taxon>
        <taxon>Ecdysozoa</taxon>
        <taxon>Nematoda</taxon>
        <taxon>Chromadorea</taxon>
        <taxon>Rhabditida</taxon>
        <taxon>Spirurina</taxon>
        <taxon>Ascaridomorpha</taxon>
        <taxon>Ascaridoidea</taxon>
        <taxon>Toxocaridae</taxon>
        <taxon>Toxocara</taxon>
    </lineage>
</organism>
<evidence type="ECO:0000313" key="3">
    <source>
        <dbReference type="WBParaSite" id="TCNE_0001066001-mRNA-1"/>
    </source>
</evidence>
<dbReference type="Proteomes" id="UP000050794">
    <property type="component" value="Unassembled WGS sequence"/>
</dbReference>
<dbReference type="SUPFAM" id="SSF56112">
    <property type="entry name" value="Protein kinase-like (PK-like)"/>
    <property type="match status" value="1"/>
</dbReference>
<dbReference type="AlphaFoldDB" id="A0A183UQ90"/>
<keyword evidence="2" id="KW-1185">Reference proteome</keyword>
<name>A0A183UQ90_TOXCA</name>
<dbReference type="Gene3D" id="1.10.510.10">
    <property type="entry name" value="Transferase(Phosphotransferase) domain 1"/>
    <property type="match status" value="1"/>
</dbReference>
<dbReference type="PANTHER" id="PTHR11909">
    <property type="entry name" value="CASEIN KINASE-RELATED"/>
    <property type="match status" value="1"/>
</dbReference>
<accession>A0A183UQ90</accession>
<sequence>MEEIEEIPHNLCGVIAERFVIKGPVDEPVGKGFLQYHLHDDDPAADKTANNYMILARHPLDSSVHRIIRVLETVSSKSVHFPVLLKTGKFKELVYGYEGEQDVERDPEWGGRAFAILRVLPAKLALMIGIGCIRALAALHRAGFVHRLVSPFSFSFTNPPTVDNFLGRMLITDLSLVLPWPVRPRHKLPFVGSLRYSSARVHWGREQGPSDDIISVIYMIAEFIHGKLPWRSVVYDDQTVCQLKTDFYMSIQFQKLPHEVRQVYRTMYRTLGPSPIDHVVVLKQFMSALARYDPQKAYQLPTWLHLGEKA</sequence>
<dbReference type="InterPro" id="IPR050235">
    <property type="entry name" value="CK1_Ser-Thr_kinase"/>
</dbReference>
<proteinExistence type="predicted"/>
<evidence type="ECO:0000313" key="2">
    <source>
        <dbReference type="Proteomes" id="UP000050794"/>
    </source>
</evidence>
<evidence type="ECO:0000313" key="1">
    <source>
        <dbReference type="EMBL" id="VDM41981.1"/>
    </source>
</evidence>
<gene>
    <name evidence="1" type="ORF">TCNE_LOCUS10660</name>
</gene>
<dbReference type="WBParaSite" id="TCNE_0001066001-mRNA-1">
    <property type="protein sequence ID" value="TCNE_0001066001-mRNA-1"/>
    <property type="gene ID" value="TCNE_0001066001"/>
</dbReference>
<protein>
    <submittedName>
        <fullName evidence="3">Protein kinase domain-containing protein</fullName>
    </submittedName>
</protein>
<reference evidence="1 2" key="2">
    <citation type="submission" date="2018-11" db="EMBL/GenBank/DDBJ databases">
        <authorList>
            <consortium name="Pathogen Informatics"/>
        </authorList>
    </citation>
    <scope>NUCLEOTIDE SEQUENCE [LARGE SCALE GENOMIC DNA]</scope>
</reference>
<dbReference type="EMBL" id="UYWY01020575">
    <property type="protein sequence ID" value="VDM41981.1"/>
    <property type="molecule type" value="Genomic_DNA"/>
</dbReference>
<reference evidence="3" key="1">
    <citation type="submission" date="2016-06" db="UniProtKB">
        <authorList>
            <consortium name="WormBaseParasite"/>
        </authorList>
    </citation>
    <scope>IDENTIFICATION</scope>
</reference>